<comment type="caution">
    <text evidence="1">The sequence shown here is derived from an EMBL/GenBank/DDBJ whole genome shotgun (WGS) entry which is preliminary data.</text>
</comment>
<organism evidence="1 2">
    <name type="scientific">Carya illinoinensis</name>
    <name type="common">Pecan</name>
    <dbReference type="NCBI Taxonomy" id="32201"/>
    <lineage>
        <taxon>Eukaryota</taxon>
        <taxon>Viridiplantae</taxon>
        <taxon>Streptophyta</taxon>
        <taxon>Embryophyta</taxon>
        <taxon>Tracheophyta</taxon>
        <taxon>Spermatophyta</taxon>
        <taxon>Magnoliopsida</taxon>
        <taxon>eudicotyledons</taxon>
        <taxon>Gunneridae</taxon>
        <taxon>Pentapetalae</taxon>
        <taxon>rosids</taxon>
        <taxon>fabids</taxon>
        <taxon>Fagales</taxon>
        <taxon>Juglandaceae</taxon>
        <taxon>Carya</taxon>
    </lineage>
</organism>
<keyword evidence="2" id="KW-1185">Reference proteome</keyword>
<dbReference type="AlphaFoldDB" id="A0A8T1PUC1"/>
<name>A0A8T1PUC1_CARIL</name>
<dbReference type="EMBL" id="CM031816">
    <property type="protein sequence ID" value="KAG6645404.1"/>
    <property type="molecule type" value="Genomic_DNA"/>
</dbReference>
<evidence type="ECO:0000313" key="2">
    <source>
        <dbReference type="Proteomes" id="UP000811609"/>
    </source>
</evidence>
<reference evidence="1" key="1">
    <citation type="submission" date="2020-12" db="EMBL/GenBank/DDBJ databases">
        <title>WGS assembly of Carya illinoinensis cv. Pawnee.</title>
        <authorList>
            <person name="Platts A."/>
            <person name="Shu S."/>
            <person name="Wright S."/>
            <person name="Barry K."/>
            <person name="Edger P."/>
            <person name="Pires J.C."/>
            <person name="Schmutz J."/>
        </authorList>
    </citation>
    <scope>NUCLEOTIDE SEQUENCE</scope>
    <source>
        <tissue evidence="1">Leaf</tissue>
    </source>
</reference>
<dbReference type="Proteomes" id="UP000811609">
    <property type="component" value="Chromosome 8"/>
</dbReference>
<sequence>MFLALKTKKAFYKSFSNHSLIAFSALLAHNKSITMVAVVASAEKPLSTIILIYSTALDCSSRCSNPWIIVLYETLSGKQPFPSIFSNSSQASFIRPSLHSPLNITV</sequence>
<evidence type="ECO:0000313" key="1">
    <source>
        <dbReference type="EMBL" id="KAG6645404.1"/>
    </source>
</evidence>
<accession>A0A8T1PUC1</accession>
<protein>
    <submittedName>
        <fullName evidence="1">Uncharacterized protein</fullName>
    </submittedName>
</protein>
<gene>
    <name evidence="1" type="ORF">CIPAW_08G120400</name>
</gene>
<proteinExistence type="predicted"/>